<dbReference type="Gene3D" id="3.30.70.120">
    <property type="match status" value="1"/>
</dbReference>
<dbReference type="PATRIC" id="fig|913848.6.peg.2363"/>
<dbReference type="InterPro" id="IPR019264">
    <property type="entry name" value="DUF2179"/>
</dbReference>
<evidence type="ECO:0000256" key="1">
    <source>
        <dbReference type="ARBA" id="ARBA00004651"/>
    </source>
</evidence>
<dbReference type="PANTHER" id="PTHR33545">
    <property type="entry name" value="UPF0750 MEMBRANE PROTEIN YITT-RELATED"/>
    <property type="match status" value="1"/>
</dbReference>
<keyword evidence="5 6" id="KW-0472">Membrane</keyword>
<accession>A0A0R1F604</accession>
<dbReference type="CDD" id="cd16380">
    <property type="entry name" value="YitT_C"/>
    <property type="match status" value="1"/>
</dbReference>
<proteinExistence type="predicted"/>
<dbReference type="AlphaFoldDB" id="A0A0R1F604"/>
<dbReference type="GO" id="GO:0005886">
    <property type="term" value="C:plasma membrane"/>
    <property type="evidence" value="ECO:0007669"/>
    <property type="project" value="UniProtKB-SubCell"/>
</dbReference>
<evidence type="ECO:0000259" key="7">
    <source>
        <dbReference type="Pfam" id="PF10035"/>
    </source>
</evidence>
<dbReference type="InterPro" id="IPR051461">
    <property type="entry name" value="UPF0750_membrane"/>
</dbReference>
<evidence type="ECO:0000256" key="2">
    <source>
        <dbReference type="ARBA" id="ARBA00022475"/>
    </source>
</evidence>
<gene>
    <name evidence="8" type="ORF">FD22_GL002314</name>
</gene>
<evidence type="ECO:0000313" key="9">
    <source>
        <dbReference type="Proteomes" id="UP000051181"/>
    </source>
</evidence>
<dbReference type="GeneID" id="65916001"/>
<name>A0A0R1F604_9LACO</name>
<feature type="transmembrane region" description="Helical" evidence="6">
    <location>
        <begin position="171"/>
        <end position="189"/>
    </location>
</feature>
<dbReference type="PANTHER" id="PTHR33545:SF9">
    <property type="entry name" value="UPF0750 MEMBRANE PROTEIN YITE"/>
    <property type="match status" value="1"/>
</dbReference>
<dbReference type="Proteomes" id="UP000051181">
    <property type="component" value="Unassembled WGS sequence"/>
</dbReference>
<dbReference type="InterPro" id="IPR003740">
    <property type="entry name" value="YitT"/>
</dbReference>
<feature type="transmembrane region" description="Helical" evidence="6">
    <location>
        <begin position="144"/>
        <end position="165"/>
    </location>
</feature>
<evidence type="ECO:0000256" key="4">
    <source>
        <dbReference type="ARBA" id="ARBA00022989"/>
    </source>
</evidence>
<keyword evidence="3 6" id="KW-0812">Transmembrane</keyword>
<feature type="domain" description="DUF2179" evidence="7">
    <location>
        <begin position="219"/>
        <end position="273"/>
    </location>
</feature>
<comment type="caution">
    <text evidence="8">The sequence shown here is derived from an EMBL/GenBank/DDBJ whole genome shotgun (WGS) entry which is preliminary data.</text>
</comment>
<protein>
    <recommendedName>
        <fullName evidence="7">DUF2179 domain-containing protein</fullName>
    </recommendedName>
</protein>
<reference evidence="8 9" key="1">
    <citation type="journal article" date="2015" name="Genome Announc.">
        <title>Expanding the biotechnology potential of lactobacilli through comparative genomics of 213 strains and associated genera.</title>
        <authorList>
            <person name="Sun Z."/>
            <person name="Harris H.M."/>
            <person name="McCann A."/>
            <person name="Guo C."/>
            <person name="Argimon S."/>
            <person name="Zhang W."/>
            <person name="Yang X."/>
            <person name="Jeffery I.B."/>
            <person name="Cooney J.C."/>
            <person name="Kagawa T.F."/>
            <person name="Liu W."/>
            <person name="Song Y."/>
            <person name="Salvetti E."/>
            <person name="Wrobel A."/>
            <person name="Rasinkangas P."/>
            <person name="Parkhill J."/>
            <person name="Rea M.C."/>
            <person name="O'Sullivan O."/>
            <person name="Ritari J."/>
            <person name="Douillard F.P."/>
            <person name="Paul Ross R."/>
            <person name="Yang R."/>
            <person name="Briner A.E."/>
            <person name="Felis G.E."/>
            <person name="de Vos W.M."/>
            <person name="Barrangou R."/>
            <person name="Klaenhammer T.R."/>
            <person name="Caufield P.W."/>
            <person name="Cui Y."/>
            <person name="Zhang H."/>
            <person name="O'Toole P.W."/>
        </authorList>
    </citation>
    <scope>NUCLEOTIDE SEQUENCE [LARGE SCALE GENOMIC DNA]</scope>
    <source>
        <strain evidence="8 9">DSM 20001</strain>
    </source>
</reference>
<dbReference type="PIRSF" id="PIRSF006483">
    <property type="entry name" value="Membrane_protein_YitT"/>
    <property type="match status" value="1"/>
</dbReference>
<dbReference type="eggNOG" id="COG1284">
    <property type="taxonomic scope" value="Bacteria"/>
</dbReference>
<dbReference type="RefSeq" id="WP_010011490.1">
    <property type="nucleotide sequence ID" value="NZ_AZCN01000079.1"/>
</dbReference>
<sequence>MPQISRVQVRQFFLMIVALEIIAVSINLFYAPHAVAAGGVTGIAILAEAAFGLPVSTVVLVLNTVLLIIAYFFLERATVVRIAFGSFALPLCLALTPQVKVVQDRLLAVIVGGVVFALGVSLLYRMDASSGGTTVPPMILKKYFQIKPAVSLLVIDGLICLGNLFTANFEVFVLALLSLVVTSLLMNYIETGLDRKRVIYVMSEYEAEIKALLVDDMARGLTALQVTGGFSGDAREMLMLVVENQDYPHVIKRIRSIDPSAFLMVHDVAEVHGGIL</sequence>
<comment type="subcellular location">
    <subcellularLocation>
        <location evidence="1">Cell membrane</location>
        <topology evidence="1">Multi-pass membrane protein</topology>
    </subcellularLocation>
</comment>
<evidence type="ECO:0000313" key="8">
    <source>
        <dbReference type="EMBL" id="KRK14506.1"/>
    </source>
</evidence>
<evidence type="ECO:0000256" key="6">
    <source>
        <dbReference type="SAM" id="Phobius"/>
    </source>
</evidence>
<evidence type="ECO:0000256" key="5">
    <source>
        <dbReference type="ARBA" id="ARBA00023136"/>
    </source>
</evidence>
<dbReference type="Pfam" id="PF02588">
    <property type="entry name" value="YitT_membrane"/>
    <property type="match status" value="1"/>
</dbReference>
<evidence type="ECO:0000256" key="3">
    <source>
        <dbReference type="ARBA" id="ARBA00022692"/>
    </source>
</evidence>
<keyword evidence="2" id="KW-1003">Cell membrane</keyword>
<dbReference type="EMBL" id="AZCN01000079">
    <property type="protein sequence ID" value="KRK14506.1"/>
    <property type="molecule type" value="Genomic_DNA"/>
</dbReference>
<dbReference type="Pfam" id="PF10035">
    <property type="entry name" value="DUF2179"/>
    <property type="match status" value="1"/>
</dbReference>
<feature type="transmembrane region" description="Helical" evidence="6">
    <location>
        <begin position="51"/>
        <end position="74"/>
    </location>
</feature>
<feature type="transmembrane region" description="Helical" evidence="6">
    <location>
        <begin position="105"/>
        <end position="124"/>
    </location>
</feature>
<organism evidence="8 9">
    <name type="scientific">Loigolactobacillus coryniformis subsp. coryniformis KCTC 3167 = DSM 20001</name>
    <dbReference type="NCBI Taxonomy" id="913848"/>
    <lineage>
        <taxon>Bacteria</taxon>
        <taxon>Bacillati</taxon>
        <taxon>Bacillota</taxon>
        <taxon>Bacilli</taxon>
        <taxon>Lactobacillales</taxon>
        <taxon>Lactobacillaceae</taxon>
        <taxon>Loigolactobacillus</taxon>
    </lineage>
</organism>
<feature type="transmembrane region" description="Helical" evidence="6">
    <location>
        <begin position="12"/>
        <end position="31"/>
    </location>
</feature>
<feature type="transmembrane region" description="Helical" evidence="6">
    <location>
        <begin position="79"/>
        <end position="99"/>
    </location>
</feature>
<keyword evidence="4 6" id="KW-1133">Transmembrane helix</keyword>
<dbReference type="InterPro" id="IPR015867">
    <property type="entry name" value="N-reg_PII/ATP_PRibTrfase_C"/>
</dbReference>